<organism evidence="4 5">
    <name type="scientific">Vulcanimicrobium alpinum</name>
    <dbReference type="NCBI Taxonomy" id="3016050"/>
    <lineage>
        <taxon>Bacteria</taxon>
        <taxon>Bacillati</taxon>
        <taxon>Vulcanimicrobiota</taxon>
        <taxon>Vulcanimicrobiia</taxon>
        <taxon>Vulcanimicrobiales</taxon>
        <taxon>Vulcanimicrobiaceae</taxon>
        <taxon>Vulcanimicrobium</taxon>
    </lineage>
</organism>
<reference evidence="4 5" key="1">
    <citation type="journal article" date="2022" name="ISME Commun">
        <title>Vulcanimicrobium alpinus gen. nov. sp. nov., the first cultivated representative of the candidate phylum 'Eremiobacterota', is a metabolically versatile aerobic anoxygenic phototroph.</title>
        <authorList>
            <person name="Yabe S."/>
            <person name="Muto K."/>
            <person name="Abe K."/>
            <person name="Yokota A."/>
            <person name="Staudigel H."/>
            <person name="Tebo B.M."/>
        </authorList>
    </citation>
    <scope>NUCLEOTIDE SEQUENCE [LARGE SCALE GENOMIC DNA]</scope>
    <source>
        <strain evidence="4 5">WC8-2</strain>
    </source>
</reference>
<protein>
    <submittedName>
        <fullName evidence="4">TetR family transcriptional regulator</fullName>
    </submittedName>
</protein>
<dbReference type="KEGG" id="vab:WPS_20580"/>
<dbReference type="Proteomes" id="UP001317532">
    <property type="component" value="Chromosome"/>
</dbReference>
<dbReference type="GO" id="GO:0003677">
    <property type="term" value="F:DNA binding"/>
    <property type="evidence" value="ECO:0007669"/>
    <property type="project" value="UniProtKB-UniRule"/>
</dbReference>
<evidence type="ECO:0000313" key="5">
    <source>
        <dbReference type="Proteomes" id="UP001317532"/>
    </source>
</evidence>
<evidence type="ECO:0000256" key="1">
    <source>
        <dbReference type="ARBA" id="ARBA00023125"/>
    </source>
</evidence>
<name>A0AAN1XWR4_UNVUL</name>
<dbReference type="Pfam" id="PF00440">
    <property type="entry name" value="TetR_N"/>
    <property type="match status" value="1"/>
</dbReference>
<evidence type="ECO:0000313" key="4">
    <source>
        <dbReference type="EMBL" id="BDE06782.1"/>
    </source>
</evidence>
<proteinExistence type="predicted"/>
<dbReference type="Gene3D" id="1.10.357.10">
    <property type="entry name" value="Tetracycline Repressor, domain 2"/>
    <property type="match status" value="1"/>
</dbReference>
<evidence type="ECO:0000259" key="3">
    <source>
        <dbReference type="PROSITE" id="PS50977"/>
    </source>
</evidence>
<dbReference type="InterPro" id="IPR001647">
    <property type="entry name" value="HTH_TetR"/>
</dbReference>
<dbReference type="InterPro" id="IPR009057">
    <property type="entry name" value="Homeodomain-like_sf"/>
</dbReference>
<accession>A0AAN1XWR4</accession>
<keyword evidence="5" id="KW-1185">Reference proteome</keyword>
<dbReference type="PROSITE" id="PS50977">
    <property type="entry name" value="HTH_TETR_2"/>
    <property type="match status" value="1"/>
</dbReference>
<dbReference type="SUPFAM" id="SSF46689">
    <property type="entry name" value="Homeodomain-like"/>
    <property type="match status" value="1"/>
</dbReference>
<feature type="domain" description="HTH tetR-type" evidence="3">
    <location>
        <begin position="1"/>
        <end position="55"/>
    </location>
</feature>
<feature type="DNA-binding region" description="H-T-H motif" evidence="2">
    <location>
        <begin position="18"/>
        <end position="37"/>
    </location>
</feature>
<gene>
    <name evidence="4" type="ORF">WPS_20580</name>
</gene>
<sequence length="189" mass="21318">MLESIVDYVTAHGIADLSLRPLADAVDSSPRVLLYYFSSKDELIAEVLYRARARQRDLFATSLPRNPASFAQTIRAAWAIMSTPQHEPVFRLFFEVYGLALQDRKRFPGFLRAAVDDWLAYLEAPALRDGYTPGDARALATVTLAGFRGFLLDLCATRDRKRLARAVELWILALDAIPSPKELRHVHDD</sequence>
<dbReference type="AlphaFoldDB" id="A0AAN1XWR4"/>
<evidence type="ECO:0000256" key="2">
    <source>
        <dbReference type="PROSITE-ProRule" id="PRU00335"/>
    </source>
</evidence>
<keyword evidence="1 2" id="KW-0238">DNA-binding</keyword>
<dbReference type="EMBL" id="AP025523">
    <property type="protein sequence ID" value="BDE06782.1"/>
    <property type="molecule type" value="Genomic_DNA"/>
</dbReference>